<name>A0A5J5GGM5_9RHOB</name>
<keyword evidence="1" id="KW-0732">Signal</keyword>
<sequence>MLRTFLTVGLYATSATIALAAGHEEMAPAVTASDQDVSGGTVTAESITAAENGWLVVHRTDEEMAPGPVVGYAPLKMGENMDVSAILQEDVASGDMLMLMVHSEAGGNETGVFEYTLGATEDGPIRIEDELVMTTITAQ</sequence>
<comment type="caution">
    <text evidence="3">The sequence shown here is derived from an EMBL/GenBank/DDBJ whole genome shotgun (WGS) entry which is preliminary data.</text>
</comment>
<gene>
    <name evidence="3" type="ORF">F3S47_14035</name>
</gene>
<dbReference type="RefSeq" id="WP_150445906.1">
    <property type="nucleotide sequence ID" value="NZ_VYQE01000004.1"/>
</dbReference>
<dbReference type="Pfam" id="PF23951">
    <property type="entry name" value="DUF7282"/>
    <property type="match status" value="1"/>
</dbReference>
<organism evidence="3 4">
    <name type="scientific">Histidinibacterium aquaticum</name>
    <dbReference type="NCBI Taxonomy" id="2613962"/>
    <lineage>
        <taxon>Bacteria</taxon>
        <taxon>Pseudomonadati</taxon>
        <taxon>Pseudomonadota</taxon>
        <taxon>Alphaproteobacteria</taxon>
        <taxon>Rhodobacterales</taxon>
        <taxon>Paracoccaceae</taxon>
        <taxon>Histidinibacterium</taxon>
    </lineage>
</organism>
<feature type="signal peptide" evidence="1">
    <location>
        <begin position="1"/>
        <end position="20"/>
    </location>
</feature>
<feature type="chain" id="PRO_5023939045" description="DUF7282 domain-containing protein" evidence="1">
    <location>
        <begin position="21"/>
        <end position="139"/>
    </location>
</feature>
<keyword evidence="4" id="KW-1185">Reference proteome</keyword>
<dbReference type="AlphaFoldDB" id="A0A5J5GGM5"/>
<proteinExistence type="predicted"/>
<feature type="domain" description="DUF7282" evidence="2">
    <location>
        <begin position="29"/>
        <end position="137"/>
    </location>
</feature>
<evidence type="ECO:0000259" key="2">
    <source>
        <dbReference type="Pfam" id="PF23951"/>
    </source>
</evidence>
<reference evidence="3 4" key="1">
    <citation type="submission" date="2019-09" db="EMBL/GenBank/DDBJ databases">
        <authorList>
            <person name="Park J.-S."/>
            <person name="Choi H.-J."/>
        </authorList>
    </citation>
    <scope>NUCLEOTIDE SEQUENCE [LARGE SCALE GENOMIC DNA]</scope>
    <source>
        <strain evidence="3 4">176SS1-4</strain>
    </source>
</reference>
<evidence type="ECO:0000313" key="3">
    <source>
        <dbReference type="EMBL" id="KAA9006888.1"/>
    </source>
</evidence>
<accession>A0A5J5GGM5</accession>
<protein>
    <recommendedName>
        <fullName evidence="2">DUF7282 domain-containing protein</fullName>
    </recommendedName>
</protein>
<evidence type="ECO:0000313" key="4">
    <source>
        <dbReference type="Proteomes" id="UP000326554"/>
    </source>
</evidence>
<dbReference type="Proteomes" id="UP000326554">
    <property type="component" value="Unassembled WGS sequence"/>
</dbReference>
<evidence type="ECO:0000256" key="1">
    <source>
        <dbReference type="SAM" id="SignalP"/>
    </source>
</evidence>
<dbReference type="InterPro" id="IPR055706">
    <property type="entry name" value="Slg1/2_DUF7282"/>
</dbReference>
<dbReference type="EMBL" id="VYQE01000004">
    <property type="protein sequence ID" value="KAA9006888.1"/>
    <property type="molecule type" value="Genomic_DNA"/>
</dbReference>